<dbReference type="AlphaFoldDB" id="A0A2P2LVH7"/>
<protein>
    <submittedName>
        <fullName evidence="1">Choline/ethanolaminephosphotransferase 2-like isoform X1</fullName>
    </submittedName>
</protein>
<organism evidence="1">
    <name type="scientific">Rhizophora mucronata</name>
    <name type="common">Asiatic mangrove</name>
    <dbReference type="NCBI Taxonomy" id="61149"/>
    <lineage>
        <taxon>Eukaryota</taxon>
        <taxon>Viridiplantae</taxon>
        <taxon>Streptophyta</taxon>
        <taxon>Embryophyta</taxon>
        <taxon>Tracheophyta</taxon>
        <taxon>Spermatophyta</taxon>
        <taxon>Magnoliopsida</taxon>
        <taxon>eudicotyledons</taxon>
        <taxon>Gunneridae</taxon>
        <taxon>Pentapetalae</taxon>
        <taxon>rosids</taxon>
        <taxon>fabids</taxon>
        <taxon>Malpighiales</taxon>
        <taxon>Rhizophoraceae</taxon>
        <taxon>Rhizophora</taxon>
    </lineage>
</organism>
<name>A0A2P2LVH7_RHIMU</name>
<keyword evidence="1" id="KW-0808">Transferase</keyword>
<reference evidence="1" key="1">
    <citation type="submission" date="2018-02" db="EMBL/GenBank/DDBJ databases">
        <title>Rhizophora mucronata_Transcriptome.</title>
        <authorList>
            <person name="Meera S.P."/>
            <person name="Sreeshan A."/>
            <person name="Augustine A."/>
        </authorList>
    </citation>
    <scope>NUCLEOTIDE SEQUENCE</scope>
    <source>
        <tissue evidence="1">Leaf</tissue>
    </source>
</reference>
<evidence type="ECO:0000313" key="1">
    <source>
        <dbReference type="EMBL" id="MBX21989.1"/>
    </source>
</evidence>
<accession>A0A2P2LVH7</accession>
<proteinExistence type="predicted"/>
<dbReference type="EMBL" id="GGEC01041505">
    <property type="protein sequence ID" value="MBX21989.1"/>
    <property type="molecule type" value="Transcribed_RNA"/>
</dbReference>
<sequence length="62" mass="7195">MVRKDSCNLFQLNLGLRLCCCMIRNIKILCLSHLDTKLQLQDEGERETVIQVIVSQTFLIDK</sequence>
<dbReference type="GO" id="GO:0016740">
    <property type="term" value="F:transferase activity"/>
    <property type="evidence" value="ECO:0007669"/>
    <property type="project" value="UniProtKB-KW"/>
</dbReference>